<keyword evidence="1" id="KW-0472">Membrane</keyword>
<sequence>MAGLDAILHRKPPSRLEALLTHPHRRIARTLYKLQPSITHASRNGLYKPISDSDKLKVVCISDTHNHQFQDLPDGDILVHAGDLTESGTKEEVQKTIDWLDSLPHKYKVVIAGNHDRCLDPNNKLSSPEDINWKSLLYLQDSSIVLNIPEKSRPVKIYGNPSSPKHGTSTFQYPRSEDFWKNKVPEDVDILVTHAPPRYHLDNYAGCASLIQEIWRVRPKLHVFGHIHSGRGTEVLVYDQFQKCYESLSAGETVFLNIFLMLWYLFIKVLYSICGISSRKDQTILINATMVRGRRNDPIASGSISAVLETSE</sequence>
<dbReference type="PANTHER" id="PTHR12905:SF18">
    <property type="entry name" value="ESTER HYDROLASE, PUTATIVE (AFU_ORTHOLOGUE AFUA_4G03130)-RELATED"/>
    <property type="match status" value="1"/>
</dbReference>
<dbReference type="SUPFAM" id="SSF56300">
    <property type="entry name" value="Metallo-dependent phosphatases"/>
    <property type="match status" value="1"/>
</dbReference>
<dbReference type="CDD" id="cd07379">
    <property type="entry name" value="MPP_239FB"/>
    <property type="match status" value="1"/>
</dbReference>
<reference evidence="3 4" key="1">
    <citation type="submission" date="2019-10" db="EMBL/GenBank/DDBJ databases">
        <authorList>
            <person name="Palmer J.M."/>
        </authorList>
    </citation>
    <scope>NUCLEOTIDE SEQUENCE [LARGE SCALE GENOMIC DNA]</scope>
    <source>
        <strain evidence="3 4">TWF730</strain>
    </source>
</reference>
<name>A0AAV9VFL0_9PEZI</name>
<accession>A0AAV9VFL0</accession>
<dbReference type="AlphaFoldDB" id="A0AAV9VFL0"/>
<dbReference type="EMBL" id="JAVHNS010000003">
    <property type="protein sequence ID" value="KAK6360212.1"/>
    <property type="molecule type" value="Genomic_DNA"/>
</dbReference>
<dbReference type="InterPro" id="IPR004843">
    <property type="entry name" value="Calcineurin-like_PHP"/>
</dbReference>
<keyword evidence="1" id="KW-1133">Transmembrane helix</keyword>
<evidence type="ECO:0000313" key="3">
    <source>
        <dbReference type="EMBL" id="KAK6360212.1"/>
    </source>
</evidence>
<dbReference type="Proteomes" id="UP001373714">
    <property type="component" value="Unassembled WGS sequence"/>
</dbReference>
<dbReference type="InterPro" id="IPR029052">
    <property type="entry name" value="Metallo-depent_PP-like"/>
</dbReference>
<organism evidence="3 4">
    <name type="scientific">Orbilia blumenaviensis</name>
    <dbReference type="NCBI Taxonomy" id="1796055"/>
    <lineage>
        <taxon>Eukaryota</taxon>
        <taxon>Fungi</taxon>
        <taxon>Dikarya</taxon>
        <taxon>Ascomycota</taxon>
        <taxon>Pezizomycotina</taxon>
        <taxon>Orbiliomycetes</taxon>
        <taxon>Orbiliales</taxon>
        <taxon>Orbiliaceae</taxon>
        <taxon>Orbilia</taxon>
    </lineage>
</organism>
<evidence type="ECO:0000259" key="2">
    <source>
        <dbReference type="Pfam" id="PF00149"/>
    </source>
</evidence>
<dbReference type="Pfam" id="PF00149">
    <property type="entry name" value="Metallophos"/>
    <property type="match status" value="1"/>
</dbReference>
<dbReference type="InterPro" id="IPR051693">
    <property type="entry name" value="UPF0046_metallophosphoest"/>
</dbReference>
<evidence type="ECO:0000256" key="1">
    <source>
        <dbReference type="SAM" id="Phobius"/>
    </source>
</evidence>
<feature type="domain" description="Calcineurin-like phosphoesterase" evidence="2">
    <location>
        <begin position="57"/>
        <end position="229"/>
    </location>
</feature>
<comment type="caution">
    <text evidence="3">The sequence shown here is derived from an EMBL/GenBank/DDBJ whole genome shotgun (WGS) entry which is preliminary data.</text>
</comment>
<feature type="transmembrane region" description="Helical" evidence="1">
    <location>
        <begin position="254"/>
        <end position="274"/>
    </location>
</feature>
<dbReference type="GO" id="GO:0016787">
    <property type="term" value="F:hydrolase activity"/>
    <property type="evidence" value="ECO:0007669"/>
    <property type="project" value="InterPro"/>
</dbReference>
<evidence type="ECO:0000313" key="4">
    <source>
        <dbReference type="Proteomes" id="UP001373714"/>
    </source>
</evidence>
<keyword evidence="4" id="KW-1185">Reference proteome</keyword>
<keyword evidence="1" id="KW-0812">Transmembrane</keyword>
<dbReference type="Gene3D" id="3.60.21.10">
    <property type="match status" value="1"/>
</dbReference>
<gene>
    <name evidence="3" type="ORF">TWF730_006362</name>
</gene>
<proteinExistence type="predicted"/>
<protein>
    <recommendedName>
        <fullName evidence="2">Calcineurin-like phosphoesterase domain-containing protein</fullName>
    </recommendedName>
</protein>
<dbReference type="PANTHER" id="PTHR12905">
    <property type="entry name" value="METALLOPHOSPHOESTERASE"/>
    <property type="match status" value="1"/>
</dbReference>